<evidence type="ECO:0000313" key="4">
    <source>
        <dbReference type="EMBL" id="KRG71405.1"/>
    </source>
</evidence>
<dbReference type="InterPro" id="IPR054363">
    <property type="entry name" value="GH95_cat"/>
</dbReference>
<dbReference type="PANTHER" id="PTHR31084">
    <property type="entry name" value="ALPHA-L-FUCOSIDASE 2"/>
    <property type="match status" value="1"/>
</dbReference>
<sequence length="770" mass="85281">MAVGSLPMAGMLHAATPEAPASAADLLWYRQPARSWVEALPLGNGRLGAMVFGGVANERLQLNEDTLYAGGPYNAVNPRARDNVQRVRELVFAGDYVAAEALANETLISRPVKQMPYQPLGNLWLEFHRLEGISDYRRELDLDAAIARTGFRAGAAQHRREVFISPVDQCLVLRYTVEAGEPMGGFIRTANEHATTTTASEDGWLVSGHNVARDGVPGKLRFAFRVAVRQTGGKLRISPDHIAFDGVRELELRLVAATSYRDFDDVSGDPEAITAAQLAAASAKSAAQLKDDHLAEHRRLYRRMQLQLGHTAAAEKPTDERIAAFASGDDPALIALYHAYARYLLICSSRPGTQPANLQGIWNDLMDPPWESKYTLNINTQMNYWPAEAAALPECVEPLQDMIEALARTGAVTARQMYGVDGWVVHNNTDLWRVSTPPDGAQWALWPTGGAWLLQQLWDRWDYGRDPDYLRRIWPLFKGAALFFVQTLQRDPSTGHQVTVPSISPENQHPYGAAICAGPTMDAQLLRDLFGQCIEAARLLDTDHDFAAQLDTLRAQLPPNQIGRAGQLMEWQQDWDMQAPELHHRHISHLYGLHPSSQINRRDTPELSAAARRSLELRGDEATGWGIAWRLNVWARLGEGQRCLQILRLLLAPQRSYPNLFDAHPPFQIDGNFGGAAGIVEMLVQSWGGSVFLLPALPAELAQGSVRGLRVRNAAVLDMQWSAGQLQQVSLLAERGGAFNLVYQTRELKLDLHAGQRISAQLHEGQWSIA</sequence>
<dbReference type="InterPro" id="IPR027414">
    <property type="entry name" value="GH95_N_dom"/>
</dbReference>
<dbReference type="EMBL" id="LDJJ01000009">
    <property type="protein sequence ID" value="KRG71405.1"/>
    <property type="molecule type" value="Genomic_DNA"/>
</dbReference>
<dbReference type="Pfam" id="PF22124">
    <property type="entry name" value="Glyco_hydro_95_cat"/>
    <property type="match status" value="1"/>
</dbReference>
<dbReference type="GO" id="GO:0005975">
    <property type="term" value="P:carbohydrate metabolic process"/>
    <property type="evidence" value="ECO:0007669"/>
    <property type="project" value="InterPro"/>
</dbReference>
<dbReference type="PANTHER" id="PTHR31084:SF0">
    <property type="entry name" value="ALPHA-L-FUCOSIDASE 2"/>
    <property type="match status" value="1"/>
</dbReference>
<dbReference type="SUPFAM" id="SSF48208">
    <property type="entry name" value="Six-hairpin glycosidases"/>
    <property type="match status" value="1"/>
</dbReference>
<dbReference type="Gene3D" id="1.50.10.10">
    <property type="match status" value="1"/>
</dbReference>
<dbReference type="Pfam" id="PF14498">
    <property type="entry name" value="Glyco_hyd_65N_2"/>
    <property type="match status" value="1"/>
</dbReference>
<evidence type="ECO:0000259" key="3">
    <source>
        <dbReference type="Pfam" id="PF22124"/>
    </source>
</evidence>
<dbReference type="PIRSF" id="PIRSF007663">
    <property type="entry name" value="UCP007663"/>
    <property type="match status" value="1"/>
</dbReference>
<dbReference type="Pfam" id="PF21307">
    <property type="entry name" value="Glyco_hydro_95_C"/>
    <property type="match status" value="1"/>
</dbReference>
<comment type="caution">
    <text evidence="4">The sequence shown here is derived from an EMBL/GenBank/DDBJ whole genome shotgun (WGS) entry which is preliminary data.</text>
</comment>
<dbReference type="InterPro" id="IPR012341">
    <property type="entry name" value="6hp_glycosidase-like_sf"/>
</dbReference>
<feature type="domain" description="Glycosyl hydrolase family 95 catalytic" evidence="3">
    <location>
        <begin position="286"/>
        <end position="683"/>
    </location>
</feature>
<evidence type="ECO:0000259" key="1">
    <source>
        <dbReference type="Pfam" id="PF14498"/>
    </source>
</evidence>
<dbReference type="AlphaFoldDB" id="A0A0R0CN10"/>
<evidence type="ECO:0000259" key="2">
    <source>
        <dbReference type="Pfam" id="PF21307"/>
    </source>
</evidence>
<name>A0A0R0CN10_9GAMM</name>
<protein>
    <submittedName>
        <fullName evidence="4">Alpha/beta hydrolase</fullName>
    </submittedName>
</protein>
<gene>
    <name evidence="4" type="ORF">ABB27_03365</name>
</gene>
<proteinExistence type="predicted"/>
<dbReference type="GO" id="GO:0004560">
    <property type="term" value="F:alpha-L-fucosidase activity"/>
    <property type="evidence" value="ECO:0007669"/>
    <property type="project" value="InterPro"/>
</dbReference>
<dbReference type="InterPro" id="IPR049053">
    <property type="entry name" value="AFCA-like_C"/>
</dbReference>
<dbReference type="PATRIC" id="fig|405446.3.peg.3816"/>
<evidence type="ECO:0000313" key="5">
    <source>
        <dbReference type="Proteomes" id="UP000051863"/>
    </source>
</evidence>
<dbReference type="InterPro" id="IPR008928">
    <property type="entry name" value="6-hairpin_glycosidase_sf"/>
</dbReference>
<feature type="domain" description="Alpha fucosidase A-like C-terminal" evidence="2">
    <location>
        <begin position="685"/>
        <end position="761"/>
    </location>
</feature>
<organism evidence="4 5">
    <name type="scientific">Stenotrophomonas terrae</name>
    <dbReference type="NCBI Taxonomy" id="405446"/>
    <lineage>
        <taxon>Bacteria</taxon>
        <taxon>Pseudomonadati</taxon>
        <taxon>Pseudomonadota</taxon>
        <taxon>Gammaproteobacteria</taxon>
        <taxon>Lysobacterales</taxon>
        <taxon>Lysobacteraceae</taxon>
        <taxon>Stenotrophomonas</taxon>
    </lineage>
</organism>
<keyword evidence="4" id="KW-0378">Hydrolase</keyword>
<reference evidence="4 5" key="1">
    <citation type="submission" date="2015-05" db="EMBL/GenBank/DDBJ databases">
        <title>Genome sequencing and analysis of members of genus Stenotrophomonas.</title>
        <authorList>
            <person name="Patil P.P."/>
            <person name="Midha S."/>
            <person name="Patil P.B."/>
        </authorList>
    </citation>
    <scope>NUCLEOTIDE SEQUENCE [LARGE SCALE GENOMIC DNA]</scope>
    <source>
        <strain evidence="4 5">DSM 18941</strain>
    </source>
</reference>
<accession>A0A0R0CN10</accession>
<dbReference type="InterPro" id="IPR016518">
    <property type="entry name" value="Alpha-L-fucosidase"/>
</dbReference>
<keyword evidence="5" id="KW-1185">Reference proteome</keyword>
<dbReference type="Proteomes" id="UP000051863">
    <property type="component" value="Unassembled WGS sequence"/>
</dbReference>
<feature type="domain" description="Glycosyl hydrolase family 95 N-terminal" evidence="1">
    <location>
        <begin position="27"/>
        <end position="261"/>
    </location>
</feature>